<name>A0AAD6SUK1_9AGAR</name>
<organism evidence="2 3">
    <name type="scientific">Mycena alexandri</name>
    <dbReference type="NCBI Taxonomy" id="1745969"/>
    <lineage>
        <taxon>Eukaryota</taxon>
        <taxon>Fungi</taxon>
        <taxon>Dikarya</taxon>
        <taxon>Basidiomycota</taxon>
        <taxon>Agaricomycotina</taxon>
        <taxon>Agaricomycetes</taxon>
        <taxon>Agaricomycetidae</taxon>
        <taxon>Agaricales</taxon>
        <taxon>Marasmiineae</taxon>
        <taxon>Mycenaceae</taxon>
        <taxon>Mycena</taxon>
    </lineage>
</organism>
<reference evidence="2" key="1">
    <citation type="submission" date="2023-03" db="EMBL/GenBank/DDBJ databases">
        <title>Massive genome expansion in bonnet fungi (Mycena s.s.) driven by repeated elements and novel gene families across ecological guilds.</title>
        <authorList>
            <consortium name="Lawrence Berkeley National Laboratory"/>
            <person name="Harder C.B."/>
            <person name="Miyauchi S."/>
            <person name="Viragh M."/>
            <person name="Kuo A."/>
            <person name="Thoen E."/>
            <person name="Andreopoulos B."/>
            <person name="Lu D."/>
            <person name="Skrede I."/>
            <person name="Drula E."/>
            <person name="Henrissat B."/>
            <person name="Morin E."/>
            <person name="Kohler A."/>
            <person name="Barry K."/>
            <person name="LaButti K."/>
            <person name="Morin E."/>
            <person name="Salamov A."/>
            <person name="Lipzen A."/>
            <person name="Mereny Z."/>
            <person name="Hegedus B."/>
            <person name="Baldrian P."/>
            <person name="Stursova M."/>
            <person name="Weitz H."/>
            <person name="Taylor A."/>
            <person name="Grigoriev I.V."/>
            <person name="Nagy L.G."/>
            <person name="Martin F."/>
            <person name="Kauserud H."/>
        </authorList>
    </citation>
    <scope>NUCLEOTIDE SEQUENCE</scope>
    <source>
        <strain evidence="2">CBHHK200</strain>
    </source>
</reference>
<accession>A0AAD6SUK1</accession>
<evidence type="ECO:0000313" key="2">
    <source>
        <dbReference type="EMBL" id="KAJ7034050.1"/>
    </source>
</evidence>
<keyword evidence="3" id="KW-1185">Reference proteome</keyword>
<feature type="region of interest" description="Disordered" evidence="1">
    <location>
        <begin position="1"/>
        <end position="25"/>
    </location>
</feature>
<comment type="caution">
    <text evidence="2">The sequence shown here is derived from an EMBL/GenBank/DDBJ whole genome shotgun (WGS) entry which is preliminary data.</text>
</comment>
<dbReference type="EMBL" id="JARJCM010000060">
    <property type="protein sequence ID" value="KAJ7034050.1"/>
    <property type="molecule type" value="Genomic_DNA"/>
</dbReference>
<proteinExistence type="predicted"/>
<dbReference type="Proteomes" id="UP001218188">
    <property type="component" value="Unassembled WGS sequence"/>
</dbReference>
<protein>
    <submittedName>
        <fullName evidence="2">Uncharacterized protein</fullName>
    </submittedName>
</protein>
<sequence length="152" mass="16768">MATTSNRNAGASSPPQQGGGSIFRPLESPSSDWLGPLILNAKTLAAGVEILPFPYVQGVFKMVVSLLETVERVKKNRESLKELCGSAVDIIKILRDQISSHGDTAAVRLKDQCEEFEGFLQDVVHAAEEMQKKKPRFQGPYQGGREVNQHYR</sequence>
<evidence type="ECO:0000256" key="1">
    <source>
        <dbReference type="SAM" id="MobiDB-lite"/>
    </source>
</evidence>
<gene>
    <name evidence="2" type="ORF">C8F04DRAFT_1351731</name>
</gene>
<dbReference type="InterPro" id="IPR059179">
    <property type="entry name" value="MLKL-like_MCAfunc"/>
</dbReference>
<dbReference type="CDD" id="cd21037">
    <property type="entry name" value="MLKL_NTD"/>
    <property type="match status" value="1"/>
</dbReference>
<dbReference type="AlphaFoldDB" id="A0AAD6SUK1"/>
<evidence type="ECO:0000313" key="3">
    <source>
        <dbReference type="Proteomes" id="UP001218188"/>
    </source>
</evidence>